<feature type="region of interest" description="Disordered" evidence="19">
    <location>
        <begin position="2550"/>
        <end position="2690"/>
    </location>
</feature>
<dbReference type="FunFam" id="1.10.510.10:FF:000006">
    <property type="entry name" value="Serine/threonine-protein kinase WNK1 isoform 2"/>
    <property type="match status" value="1"/>
</dbReference>
<feature type="compositionally biased region" description="Polar residues" evidence="19">
    <location>
        <begin position="1443"/>
        <end position="1462"/>
    </location>
</feature>
<evidence type="ECO:0000256" key="1">
    <source>
        <dbReference type="ARBA" id="ARBA00001946"/>
    </source>
</evidence>
<comment type="subunit">
    <text evidence="14">Interacts with WNK1 and WNK4.</text>
</comment>
<evidence type="ECO:0000256" key="18">
    <source>
        <dbReference type="SAM" id="Coils"/>
    </source>
</evidence>
<dbReference type="Pfam" id="PF00069">
    <property type="entry name" value="Pkinase"/>
    <property type="match status" value="1"/>
</dbReference>
<feature type="compositionally biased region" description="Low complexity" evidence="19">
    <location>
        <begin position="1"/>
        <end position="13"/>
    </location>
</feature>
<evidence type="ECO:0000313" key="21">
    <source>
        <dbReference type="Proteomes" id="UP000221080"/>
    </source>
</evidence>
<feature type="region of interest" description="Disordered" evidence="19">
    <location>
        <begin position="2931"/>
        <end position="3018"/>
    </location>
</feature>
<feature type="coiled-coil region" evidence="18">
    <location>
        <begin position="911"/>
        <end position="966"/>
    </location>
</feature>
<keyword evidence="9 22" id="KW-0418">Kinase</keyword>
<dbReference type="Pfam" id="PF24889">
    <property type="entry name" value="CCTL2_WNK"/>
    <property type="match status" value="1"/>
</dbReference>
<dbReference type="Proteomes" id="UP000221080">
    <property type="component" value="Chromosome 15"/>
</dbReference>
<feature type="compositionally biased region" description="Polar residues" evidence="19">
    <location>
        <begin position="3079"/>
        <end position="3090"/>
    </location>
</feature>
<evidence type="ECO:0000256" key="14">
    <source>
        <dbReference type="ARBA" id="ARBA00063874"/>
    </source>
</evidence>
<feature type="region of interest" description="Disordered" evidence="19">
    <location>
        <begin position="2504"/>
        <end position="2525"/>
    </location>
</feature>
<evidence type="ECO:0000256" key="7">
    <source>
        <dbReference type="ARBA" id="ARBA00022679"/>
    </source>
</evidence>
<keyword evidence="11" id="KW-0832">Ubl conjugation</keyword>
<comment type="subcellular location">
    <subcellularLocation>
        <location evidence="2">Cytoplasm</location>
    </subcellularLocation>
</comment>
<dbReference type="CDD" id="cd14031">
    <property type="entry name" value="STKc_WNK3"/>
    <property type="match status" value="1"/>
</dbReference>
<name>A0A2D0SMM4_ICTPU</name>
<dbReference type="PROSITE" id="PS00108">
    <property type="entry name" value="PROTEIN_KINASE_ST"/>
    <property type="match status" value="1"/>
</dbReference>
<evidence type="ECO:0000256" key="15">
    <source>
        <dbReference type="ARBA" id="ARBA00071800"/>
    </source>
</evidence>
<feature type="compositionally biased region" description="Low complexity" evidence="19">
    <location>
        <begin position="2595"/>
        <end position="2618"/>
    </location>
</feature>
<keyword evidence="4" id="KW-0963">Cytoplasm</keyword>
<feature type="region of interest" description="Disordered" evidence="19">
    <location>
        <begin position="1"/>
        <end position="77"/>
    </location>
</feature>
<feature type="compositionally biased region" description="Basic and acidic residues" evidence="19">
    <location>
        <begin position="36"/>
        <end position="48"/>
    </location>
</feature>
<feature type="compositionally biased region" description="Basic and acidic residues" evidence="19">
    <location>
        <begin position="2619"/>
        <end position="2628"/>
    </location>
</feature>
<feature type="compositionally biased region" description="Acidic residues" evidence="19">
    <location>
        <begin position="2883"/>
        <end position="2892"/>
    </location>
</feature>
<dbReference type="GO" id="GO:1904062">
    <property type="term" value="P:regulation of monoatomic cation transmembrane transport"/>
    <property type="evidence" value="ECO:0007669"/>
    <property type="project" value="UniProtKB-ARBA"/>
</dbReference>
<evidence type="ECO:0000256" key="17">
    <source>
        <dbReference type="ARBA" id="ARBA00083534"/>
    </source>
</evidence>
<evidence type="ECO:0000256" key="16">
    <source>
        <dbReference type="ARBA" id="ARBA00080935"/>
    </source>
</evidence>
<feature type="domain" description="Protein kinase" evidence="20">
    <location>
        <begin position="169"/>
        <end position="427"/>
    </location>
</feature>
<evidence type="ECO:0000313" key="22">
    <source>
        <dbReference type="RefSeq" id="XP_017343530.2"/>
    </source>
</evidence>
<feature type="compositionally biased region" description="Low complexity" evidence="19">
    <location>
        <begin position="3130"/>
        <end position="3167"/>
    </location>
</feature>
<dbReference type="FunFam" id="3.30.200.20:FF:000494">
    <property type="entry name" value="serine/threonine-protein kinase WNK2 isoform X2"/>
    <property type="match status" value="1"/>
</dbReference>
<dbReference type="GO" id="GO:0004674">
    <property type="term" value="F:protein serine/threonine kinase activity"/>
    <property type="evidence" value="ECO:0007669"/>
    <property type="project" value="UniProtKB-KW"/>
</dbReference>
<proteinExistence type="predicted"/>
<dbReference type="InterPro" id="IPR008271">
    <property type="entry name" value="Ser/Thr_kinase_AS"/>
</dbReference>
<feature type="compositionally biased region" description="Low complexity" evidence="19">
    <location>
        <begin position="3104"/>
        <end position="3117"/>
    </location>
</feature>
<dbReference type="KEGG" id="ipu:108276398"/>
<feature type="compositionally biased region" description="Low complexity" evidence="19">
    <location>
        <begin position="2043"/>
        <end position="2057"/>
    </location>
</feature>
<feature type="region of interest" description="Disordered" evidence="19">
    <location>
        <begin position="872"/>
        <end position="894"/>
    </location>
</feature>
<feature type="compositionally biased region" description="Basic and acidic residues" evidence="19">
    <location>
        <begin position="15"/>
        <end position="29"/>
    </location>
</feature>
<comment type="catalytic activity">
    <reaction evidence="12">
        <text>L-threonyl-[protein] + ATP = O-phospho-L-threonyl-[protein] + ADP + H(+)</text>
        <dbReference type="Rhea" id="RHEA:46608"/>
        <dbReference type="Rhea" id="RHEA-COMP:11060"/>
        <dbReference type="Rhea" id="RHEA-COMP:11605"/>
        <dbReference type="ChEBI" id="CHEBI:15378"/>
        <dbReference type="ChEBI" id="CHEBI:30013"/>
        <dbReference type="ChEBI" id="CHEBI:30616"/>
        <dbReference type="ChEBI" id="CHEBI:61977"/>
        <dbReference type="ChEBI" id="CHEBI:456216"/>
        <dbReference type="EC" id="2.7.11.1"/>
    </reaction>
</comment>
<feature type="compositionally biased region" description="Polar residues" evidence="19">
    <location>
        <begin position="3119"/>
        <end position="3129"/>
    </location>
</feature>
<sequence length="3167" mass="348545">MATDPGEPTGTEESSGEKPDGEREEENERTGNQSASRRESRTPERGAGQEEASGARAEGEIGEAQEQSSHPKRENKRFFRKSVELCEKDELVEEDEGLHSVPHSELHASDSVFSDGTLHVPTDGTHGGGLDLEKGAPSVARLKGKERESEQEEEAEMKAVATSPGGRFLKFDIELGRGAFKTVYKGLDTETWVEVAWCELQDGKLTKAEQQRFKEEAEMLKGLQHPNIVRFYDFWESTVRGKKCIVLVTELMTSGTLKTYLKRFKVMKPKVLRSWCRQILKGLHFLHTRTPPIVHRDLKCDNIFITGPTGSVKIGDLGLATLMRTSFAKSVIGTPEFMAPEMYEEHYDESVDVYAFGMCMLEMATSEYPYSECQNAAQIYRKVTSGIKPASFDKVNDPEIKEIIEGCIRQNRGERLSIKDLLNHTFFGEDTGVRVELAEEDVGNQDCLALRIWVEEPKKLKGKHKDNEAIEFSYNLENDSAEEVALEMVKSGFFHESDAKVVGKSIRDRITQIKKFRATRQQRALDGRRDSSLASATPFTSFTSFPSSLGPGAPAIPTAASVGVTGGHREGEDLQEVEQHTRQQIPISSAQGHIETENLSAISGESFAGAQSLPYSSAGDSGISFANTQTSFPTGTSSLAPYPTDVTQTALPQPGEAVSSHASLIQTQSYLTPVSPQASISIISAESVVPSLSNLMPQTKQSQHNVAPLPQTEILPQQPAVQPQQQVVLDLQTTLLQQPPPSQQQQAVPLQQMEQILKQGILMQQPPTSAGIPPPQIENPQLVLQEQQLHSSVAQQQYIPHQQTLVHPQQVDPQQHIYAQQPVGVPKAQQSVIQQQVQQTVSIQQLSMEQQQQEPPSLLQQHHQQLYVPSQAEPQKSAMMQSTPQQLPLAEQQQAVHGMQQLEQQKQHKIYSEQQQQIEQQEIQIQIQQQNPAVTQQMEQQNPQLLQQVQQQQAILQQAGEQQQRQALLQQPLEQQEGLLLQQILLHQQQFDRQSLLQQTQPQIEQQNMLRPQQTEQQPQQIEQEAFLQKHAILHQQQQQVQLLQQQQQLEQKQVLLQKQHQMDHQQGLLWQQQSLQQQQAVLQHISQSQLAQSQIQQQSEQQAFQPQIDQQQQMLVQQQRELQMQHQALVQHQQPNTESQQALPKRHQEKEQLQQQALFLQEQHLDQQAVTLESVQQQQDQQQCQQQAVFLQQQKQLNQQVPLGQHHSGQQQTVSFESIQKQQGLLSQQQDQQHQQQALFLQQSNQQVALGQNHSGQQQAVNLEIVQQQALLKQQQLLQQQSNQHVAPVQHYSGQQQAVTLEIVQQQNLLKQQQDQQHLQQQALFLQQKQQLDQQVAPGQQHSRQQQAVGLETVPQQQVVLQYEQQQALLLQQPLQSHKSITQHKVEQHQQEFVQQQTFIAGQQDGNSAVESQVTIVAQSASQMVTSQISSQLQTPVHMDQHASSLSAPQTQGPIQQKQSDITQIHGQIALQTQGLSATQSQIPSLAQPSSIQLKSPQAFPAPMQRQDSAQPLVQAQTYVPNEAQAQMIIQGQNLQAQVMPHQTRTPVHCQVPAVPASTQLSSQIQSQVQAPSALHTMQYFQASQLSQHTIQPMQVDFTQGTQQQYRQMVMSPVTVASTTAVSSGTVVPATVPTTQQYLQQTGQAQNQIQAQTQPTLPGQQQPGGITIQTAMQPMPLVQPQIAPQYEQQTLQFQQVQQQPVQLQDQAQILSSVQQPPPSQQTAVALDLNQWSSPLPSALHPGVPSHDLPRQPCPTQIQTAAHCSHVVVGLPPSPQHQPQSILLAHTHSQTQAHSHTDIYTETAGTSVQPLYPQVPLQPLQIPSSPSHTSLITTNLSGSQLAPTASEVPVPAEAQLSQAVLTDIVLTSLPPISASQLPGSNGTALPPNLLADCDPALPGIAQGSPNQSANRHSLVGSALVSREESPLPLVNEKLEKIKTQRRSSYQRPERTAHFQLSMLQVSNTGDNMVECQLETHSNKMVTFKFDIEEDAPEDIADYMVEEDFVLESEKEKFVEDLRAIVKKAQEILSTQSKTGSMEQLHVTTPSSSTDSAPQSSPVGRWRFFINQTIRHRDSQSNREASTPSPAGESQGQIERASDHEDSQQSDSLSGLHFSPCSSLSVSSVPPSTVSVKDSSPAVPIPGTTALDSTSSLPPVLHMSTGDAVIQDEAAIALPGSGKGFATTIQATVPNQTSSIHVTAFPVADHVHTLASSKDMSMGSNFGLGSEDASTSTIVHSMPEDQMSHSGSLAQSTLSSCMLNHGEQVQQLQQLPQVPSMQKPEILQQGNLQSQSLTEAYSVQTKPMATVSQYIAHDKLSSAAEQDAQPCQAEHPASHFHPMQQSILQQIPYQQGQSEIPLESLGQQSVHLQSHASLDQMQLHGVVQKQAVPPPQYEQQDTVLNPKALAIQSQQKLETHEPLLAQSSISNQVPPEETQPKLEQVLQPTSLLVQKQLSIQQLESEFSTGQVTATDDTFSQSAPLHALSDASLPPLSLSETALPALAHVLSPSPAQPSSVAESDSEGPPKIEFVDNRIKTLDEKLRNLLYQEHSGSGAAISTHTPDLTSSSATAATSARGEESSESHTLPLSTFPLPPACSSDTSPHSSSCTTSSTTSRSSSTSSDRERERTGEDCVTQRAPTPSTAVEHQPASSFSSTSLPCSLLSPPQETVPGPISPPSESTVLAVPSPSDSAAVDVLQPSLSQQSLSPAAGQQQQQQNAGGGYFGLNLTCPSIRNPVSKKSWTRKFKSWACKLRHSTSLFKKPRVQKDENSSSQGVNEDGETPTNSQPCLHRGRFQVTPVTQPEDPTPTAEVAPNHRNVPKTVGRFSIMKAEEKEEQLTDSSPVSPDLEKDRRKAKAKEGEKEERAIPVGYHHPPRSHTHSPTGSSDDESEVEDEDLRRELQKLREKHIKEVVSLQAQQKQELQELYRQLRSLKDCFQPPSTPATSLAISPRRPRPSKPKPRPRPHSHTDNNGVTHQGSLQQSSSYSSEEPNRLQSYCKPEKTASLTSKTAQGVSNKDTTFTDKLHKLVDDWTKEAIEPAISKPSLNQLKQIQQAQDLGGWNQLTEASPAAWFPTTSLNPRTAHVSASNSNTGGHAPPACTQPSIPPVSQQSLQSFQPLQYGQPSIPVSSVPTSLTAHSTTSTSMPAPPTTTASTSTTSVYPCSSSSTNA</sequence>
<feature type="region of interest" description="Disordered" evidence="19">
    <location>
        <begin position="545"/>
        <end position="567"/>
    </location>
</feature>
<feature type="compositionally biased region" description="Low complexity" evidence="19">
    <location>
        <begin position="2648"/>
        <end position="2663"/>
    </location>
</feature>
<feature type="region of interest" description="Disordered" evidence="19">
    <location>
        <begin position="1433"/>
        <end position="1462"/>
    </location>
</feature>
<comment type="cofactor">
    <cofactor evidence="1">
        <name>Mg(2+)</name>
        <dbReference type="ChEBI" id="CHEBI:18420"/>
    </cofactor>
</comment>
<feature type="region of interest" description="Disordered" evidence="19">
    <location>
        <begin position="2069"/>
        <end position="2154"/>
    </location>
</feature>
<evidence type="ECO:0000256" key="11">
    <source>
        <dbReference type="ARBA" id="ARBA00022843"/>
    </source>
</evidence>
<dbReference type="InterPro" id="IPR011009">
    <property type="entry name" value="Kinase-like_dom_sf"/>
</dbReference>
<dbReference type="PANTHER" id="PTHR13902">
    <property type="entry name" value="SERINE/THREONINE-PROTEIN KINASE WNK WITH NO LYSINE -RELATED"/>
    <property type="match status" value="1"/>
</dbReference>
<keyword evidence="6" id="KW-0597">Phosphoprotein</keyword>
<evidence type="ECO:0000256" key="2">
    <source>
        <dbReference type="ARBA" id="ARBA00004496"/>
    </source>
</evidence>
<feature type="compositionally biased region" description="Polar residues" evidence="19">
    <location>
        <begin position="872"/>
        <end position="883"/>
    </location>
</feature>
<keyword evidence="21" id="KW-1185">Reference proteome</keyword>
<evidence type="ECO:0000256" key="8">
    <source>
        <dbReference type="ARBA" id="ARBA00022741"/>
    </source>
</evidence>
<dbReference type="OrthoDB" id="4062651at2759"/>
<keyword evidence="7" id="KW-0808">Transferase</keyword>
<dbReference type="InterPro" id="IPR050588">
    <property type="entry name" value="WNK_Ser-Thr_kinase"/>
</dbReference>
<evidence type="ECO:0000256" key="3">
    <source>
        <dbReference type="ARBA" id="ARBA00012513"/>
    </source>
</evidence>
<dbReference type="GO" id="GO:0005737">
    <property type="term" value="C:cytoplasm"/>
    <property type="evidence" value="ECO:0007669"/>
    <property type="project" value="UniProtKB-SubCell"/>
</dbReference>
<dbReference type="EC" id="2.7.11.1" evidence="3"/>
<dbReference type="Gene3D" id="3.30.200.20">
    <property type="entry name" value="Phosphorylase Kinase, domain 1"/>
    <property type="match status" value="1"/>
</dbReference>
<evidence type="ECO:0000259" key="20">
    <source>
        <dbReference type="PROSITE" id="PS50011"/>
    </source>
</evidence>
<dbReference type="GO" id="GO:0006884">
    <property type="term" value="P:cell volume homeostasis"/>
    <property type="evidence" value="ECO:0007669"/>
    <property type="project" value="UniProtKB-ARBA"/>
</dbReference>
<dbReference type="RefSeq" id="XP_017343530.2">
    <property type="nucleotide sequence ID" value="XM_017488041.3"/>
</dbReference>
<feature type="compositionally biased region" description="Low complexity" evidence="19">
    <location>
        <begin position="884"/>
        <end position="894"/>
    </location>
</feature>
<evidence type="ECO:0000256" key="10">
    <source>
        <dbReference type="ARBA" id="ARBA00022840"/>
    </source>
</evidence>
<dbReference type="Gene3D" id="1.10.510.10">
    <property type="entry name" value="Transferase(Phosphotransferase) domain 1"/>
    <property type="match status" value="1"/>
</dbReference>
<dbReference type="FunFam" id="3.10.20.90:FF:000007">
    <property type="entry name" value="Serine/threonine-protein kinase WNK1 isoform 1"/>
    <property type="match status" value="1"/>
</dbReference>
<feature type="compositionally biased region" description="Low complexity" evidence="19">
    <location>
        <begin position="2114"/>
        <end position="2136"/>
    </location>
</feature>
<dbReference type="Gene3D" id="3.10.20.90">
    <property type="entry name" value="Phosphatidylinositol 3-kinase Catalytic Subunit, Chain A, domain 1"/>
    <property type="match status" value="2"/>
</dbReference>
<reference evidence="21" key="1">
    <citation type="journal article" date="2016" name="Nat. Commun.">
        <title>The channel catfish genome sequence provides insights into the evolution of scale formation in teleosts.</title>
        <authorList>
            <person name="Liu Z."/>
            <person name="Liu S."/>
            <person name="Yao J."/>
            <person name="Bao L."/>
            <person name="Zhang J."/>
            <person name="Li Y."/>
            <person name="Jiang C."/>
            <person name="Sun L."/>
            <person name="Wang R."/>
            <person name="Zhang Y."/>
            <person name="Zhou T."/>
            <person name="Zeng Q."/>
            <person name="Fu Q."/>
            <person name="Gao S."/>
            <person name="Li N."/>
            <person name="Koren S."/>
            <person name="Jiang Y."/>
            <person name="Zimin A."/>
            <person name="Xu P."/>
            <person name="Phillippy A.M."/>
            <person name="Geng X."/>
            <person name="Song L."/>
            <person name="Sun F."/>
            <person name="Li C."/>
            <person name="Wang X."/>
            <person name="Chen A."/>
            <person name="Jin Y."/>
            <person name="Yuan Z."/>
            <person name="Yang Y."/>
            <person name="Tan S."/>
            <person name="Peatman E."/>
            <person name="Lu J."/>
            <person name="Qin Z."/>
            <person name="Dunham R."/>
            <person name="Li Z."/>
            <person name="Sonstegard T."/>
            <person name="Feng J."/>
            <person name="Danzmann R.G."/>
            <person name="Schroeder S."/>
            <person name="Scheffler B."/>
            <person name="Duke M.V."/>
            <person name="Ballard L."/>
            <person name="Kucuktas H."/>
            <person name="Kaltenboeck L."/>
            <person name="Liu H."/>
            <person name="Armbruster J."/>
            <person name="Xie Y."/>
            <person name="Kirby M.L."/>
            <person name="Tian Y."/>
            <person name="Flanagan M.E."/>
            <person name="Mu W."/>
            <person name="Waldbieser G.C."/>
        </authorList>
    </citation>
    <scope>NUCLEOTIDE SEQUENCE [LARGE SCALE GENOMIC DNA]</scope>
    <source>
        <strain evidence="21">SDA103</strain>
    </source>
</reference>
<gene>
    <name evidence="22" type="primary">si:dkey-151g10.3</name>
</gene>
<evidence type="ECO:0000256" key="5">
    <source>
        <dbReference type="ARBA" id="ARBA00022527"/>
    </source>
</evidence>
<dbReference type="InterPro" id="IPR000719">
    <property type="entry name" value="Prot_kinase_dom"/>
</dbReference>
<accession>A0A2D0SMM4</accession>
<dbReference type="FunFam" id="3.10.20.90:FF:000166">
    <property type="entry name" value="serine/threonine-protein kinase WNK3 isoform X1"/>
    <property type="match status" value="1"/>
</dbReference>
<feature type="compositionally biased region" description="Polar residues" evidence="19">
    <location>
        <begin position="3001"/>
        <end position="3016"/>
    </location>
</feature>
<feature type="region of interest" description="Disordered" evidence="19">
    <location>
        <begin position="2758"/>
        <end position="2896"/>
    </location>
</feature>
<keyword evidence="18" id="KW-0175">Coiled coil</keyword>
<evidence type="ECO:0000256" key="4">
    <source>
        <dbReference type="ARBA" id="ARBA00022490"/>
    </source>
</evidence>
<feature type="compositionally biased region" description="Polar residues" evidence="19">
    <location>
        <begin position="2768"/>
        <end position="2785"/>
    </location>
</feature>
<feature type="region of interest" description="Disordered" evidence="19">
    <location>
        <begin position="3079"/>
        <end position="3167"/>
    </location>
</feature>
<dbReference type="GO" id="GO:0005524">
    <property type="term" value="F:ATP binding"/>
    <property type="evidence" value="ECO:0007669"/>
    <property type="project" value="UniProtKB-KW"/>
</dbReference>
<protein>
    <recommendedName>
        <fullName evidence="15">Serine/threonine-protein kinase WNK3</fullName>
        <ecNumber evidence="3">2.7.11.1</ecNumber>
    </recommendedName>
    <alternativeName>
        <fullName evidence="16">Protein kinase lysine-deficient 3</fullName>
    </alternativeName>
    <alternativeName>
        <fullName evidence="17">Protein kinase with no lysine 3</fullName>
    </alternativeName>
</protein>
<reference evidence="22" key="2">
    <citation type="submission" date="2025-08" db="UniProtKB">
        <authorList>
            <consortium name="RefSeq"/>
        </authorList>
    </citation>
    <scope>IDENTIFICATION</scope>
    <source>
        <tissue evidence="22">Blood</tissue>
    </source>
</reference>
<feature type="compositionally biased region" description="Polar residues" evidence="19">
    <location>
        <begin position="2077"/>
        <end position="2092"/>
    </location>
</feature>
<dbReference type="SMART" id="SM00220">
    <property type="entry name" value="S_TKc"/>
    <property type="match status" value="1"/>
</dbReference>
<dbReference type="PROSITE" id="PS50011">
    <property type="entry name" value="PROTEIN_KINASE_DOM"/>
    <property type="match status" value="1"/>
</dbReference>
<evidence type="ECO:0000256" key="12">
    <source>
        <dbReference type="ARBA" id="ARBA00047899"/>
    </source>
</evidence>
<dbReference type="GeneID" id="108276398"/>
<feature type="compositionally biased region" description="Low complexity" evidence="19">
    <location>
        <begin position="2974"/>
        <end position="2985"/>
    </location>
</feature>
<evidence type="ECO:0000256" key="19">
    <source>
        <dbReference type="SAM" id="MobiDB-lite"/>
    </source>
</evidence>
<dbReference type="InterPro" id="IPR056865">
    <property type="entry name" value="CCTL2_WNK"/>
</dbReference>
<keyword evidence="8" id="KW-0547">Nucleotide-binding</keyword>
<feature type="region of interest" description="Disordered" evidence="19">
    <location>
        <begin position="2032"/>
        <end position="2057"/>
    </location>
</feature>
<evidence type="ECO:0000256" key="6">
    <source>
        <dbReference type="ARBA" id="ARBA00022553"/>
    </source>
</evidence>
<dbReference type="CTD" id="65267"/>
<evidence type="ECO:0000256" key="13">
    <source>
        <dbReference type="ARBA" id="ARBA00048679"/>
    </source>
</evidence>
<organism evidence="21 22">
    <name type="scientific">Ictalurus punctatus</name>
    <name type="common">Channel catfish</name>
    <name type="synonym">Silurus punctatus</name>
    <dbReference type="NCBI Taxonomy" id="7998"/>
    <lineage>
        <taxon>Eukaryota</taxon>
        <taxon>Metazoa</taxon>
        <taxon>Chordata</taxon>
        <taxon>Craniata</taxon>
        <taxon>Vertebrata</taxon>
        <taxon>Euteleostomi</taxon>
        <taxon>Actinopterygii</taxon>
        <taxon>Neopterygii</taxon>
        <taxon>Teleostei</taxon>
        <taxon>Ostariophysi</taxon>
        <taxon>Siluriformes</taxon>
        <taxon>Ictaluridae</taxon>
        <taxon>Ictalurus</taxon>
    </lineage>
</organism>
<feature type="compositionally biased region" description="Basic and acidic residues" evidence="19">
    <location>
        <begin position="2844"/>
        <end position="2863"/>
    </location>
</feature>
<feature type="compositionally biased region" description="Basic residues" evidence="19">
    <location>
        <begin position="2949"/>
        <end position="2963"/>
    </location>
</feature>
<evidence type="ECO:0000256" key="9">
    <source>
        <dbReference type="ARBA" id="ARBA00022777"/>
    </source>
</evidence>
<feature type="compositionally biased region" description="Low complexity" evidence="19">
    <location>
        <begin position="2562"/>
        <end position="2572"/>
    </location>
</feature>
<dbReference type="SUPFAM" id="SSF56112">
    <property type="entry name" value="Protein kinase-like (PK-like)"/>
    <property type="match status" value="1"/>
</dbReference>
<comment type="catalytic activity">
    <reaction evidence="13">
        <text>L-seryl-[protein] + ATP = O-phospho-L-seryl-[protein] + ADP + H(+)</text>
        <dbReference type="Rhea" id="RHEA:17989"/>
        <dbReference type="Rhea" id="RHEA-COMP:9863"/>
        <dbReference type="Rhea" id="RHEA-COMP:11604"/>
        <dbReference type="ChEBI" id="CHEBI:15378"/>
        <dbReference type="ChEBI" id="CHEBI:29999"/>
        <dbReference type="ChEBI" id="CHEBI:30616"/>
        <dbReference type="ChEBI" id="CHEBI:83421"/>
        <dbReference type="ChEBI" id="CHEBI:456216"/>
        <dbReference type="EC" id="2.7.11.1"/>
    </reaction>
</comment>
<feature type="region of interest" description="Disordered" evidence="19">
    <location>
        <begin position="1128"/>
        <end position="1149"/>
    </location>
</feature>
<dbReference type="Pfam" id="PF12202">
    <property type="entry name" value="OSR1_C"/>
    <property type="match status" value="1"/>
</dbReference>
<dbReference type="InterPro" id="IPR024678">
    <property type="entry name" value="Kinase_OSR1/WNK_CCT"/>
</dbReference>
<keyword evidence="5" id="KW-0723">Serine/threonine-protein kinase</keyword>
<keyword evidence="10" id="KW-0067">ATP-binding</keyword>